<accession>A0A5M3W7R8</accession>
<keyword evidence="4" id="KW-1185">Reference proteome</keyword>
<organism evidence="3 4">
    <name type="scientific">Acrocarpospora corrugata</name>
    <dbReference type="NCBI Taxonomy" id="35763"/>
    <lineage>
        <taxon>Bacteria</taxon>
        <taxon>Bacillati</taxon>
        <taxon>Actinomycetota</taxon>
        <taxon>Actinomycetes</taxon>
        <taxon>Streptosporangiales</taxon>
        <taxon>Streptosporangiaceae</taxon>
        <taxon>Acrocarpospora</taxon>
    </lineage>
</organism>
<comment type="caution">
    <text evidence="3">The sequence shown here is derived from an EMBL/GenBank/DDBJ whole genome shotgun (WGS) entry which is preliminary data.</text>
</comment>
<evidence type="ECO:0000259" key="2">
    <source>
        <dbReference type="Pfam" id="PF01243"/>
    </source>
</evidence>
<dbReference type="InterPro" id="IPR019967">
    <property type="entry name" value="F420-dep_enz_PPOX_Rv0121"/>
</dbReference>
<dbReference type="InterPro" id="IPR012349">
    <property type="entry name" value="Split_barrel_FMN-bd"/>
</dbReference>
<gene>
    <name evidence="3" type="ORF">Acor_64570</name>
</gene>
<dbReference type="PANTHER" id="PTHR35176">
    <property type="entry name" value="HEME OXYGENASE HI_0854-RELATED"/>
    <property type="match status" value="1"/>
</dbReference>
<dbReference type="GO" id="GO:0016627">
    <property type="term" value="F:oxidoreductase activity, acting on the CH-CH group of donors"/>
    <property type="evidence" value="ECO:0007669"/>
    <property type="project" value="TreeGrafter"/>
</dbReference>
<dbReference type="NCBIfam" id="TIGR03668">
    <property type="entry name" value="Rv0121_F420"/>
    <property type="match status" value="1"/>
</dbReference>
<dbReference type="InterPro" id="IPR011576">
    <property type="entry name" value="Pyridox_Oxase_N"/>
</dbReference>
<proteinExistence type="predicted"/>
<dbReference type="EMBL" id="BLAD01000081">
    <property type="protein sequence ID" value="GES04389.1"/>
    <property type="molecule type" value="Genomic_DNA"/>
</dbReference>
<reference evidence="3 4" key="1">
    <citation type="submission" date="2019-10" db="EMBL/GenBank/DDBJ databases">
        <title>Whole genome shotgun sequence of Acrocarpospora corrugata NBRC 13972.</title>
        <authorList>
            <person name="Ichikawa N."/>
            <person name="Kimura A."/>
            <person name="Kitahashi Y."/>
            <person name="Komaki H."/>
            <person name="Oguchi A."/>
        </authorList>
    </citation>
    <scope>NUCLEOTIDE SEQUENCE [LARGE SCALE GENOMIC DNA]</scope>
    <source>
        <strain evidence="3 4">NBRC 13972</strain>
    </source>
</reference>
<dbReference type="GO" id="GO:0005829">
    <property type="term" value="C:cytosol"/>
    <property type="evidence" value="ECO:0007669"/>
    <property type="project" value="TreeGrafter"/>
</dbReference>
<dbReference type="GO" id="GO:0070967">
    <property type="term" value="F:coenzyme F420 binding"/>
    <property type="evidence" value="ECO:0007669"/>
    <property type="project" value="TreeGrafter"/>
</dbReference>
<protein>
    <recommendedName>
        <fullName evidence="2">Pyridoxamine 5'-phosphate oxidase N-terminal domain-containing protein</fullName>
    </recommendedName>
</protein>
<feature type="domain" description="Pyridoxamine 5'-phosphate oxidase N-terminal" evidence="2">
    <location>
        <begin position="44"/>
        <end position="171"/>
    </location>
</feature>
<dbReference type="SUPFAM" id="SSF50475">
    <property type="entry name" value="FMN-binding split barrel"/>
    <property type="match status" value="1"/>
</dbReference>
<name>A0A5M3W7R8_9ACTN</name>
<evidence type="ECO:0000313" key="4">
    <source>
        <dbReference type="Proteomes" id="UP000334990"/>
    </source>
</evidence>
<dbReference type="PANTHER" id="PTHR35176:SF2">
    <property type="entry name" value="F420H(2)-DEPENDENT REDUCTASE RV1155"/>
    <property type="match status" value="1"/>
</dbReference>
<dbReference type="Proteomes" id="UP000334990">
    <property type="component" value="Unassembled WGS sequence"/>
</dbReference>
<evidence type="ECO:0000313" key="3">
    <source>
        <dbReference type="EMBL" id="GES04389.1"/>
    </source>
</evidence>
<evidence type="ECO:0000256" key="1">
    <source>
        <dbReference type="ARBA" id="ARBA00023002"/>
    </source>
</evidence>
<dbReference type="Pfam" id="PF01243">
    <property type="entry name" value="PNPOx_N"/>
    <property type="match status" value="1"/>
</dbReference>
<sequence length="175" mass="19679">MGRVVGEPRTNAVRVEVDLDGSARPGLRGSGIHGYVGHMDEGAARDRFVTARSARLGTVGEGGVPHLVPIVFAVDGDALAFVVDHKPKRTTDLRRLRNIAGNERVCVLVDHYEDDWTRLWWARADGRALIVEDVGVRELWIDRLAARYGQYRERRPDGPVVVISVERWQGWAYER</sequence>
<keyword evidence="1" id="KW-0560">Oxidoreductase</keyword>
<dbReference type="AlphaFoldDB" id="A0A5M3W7R8"/>
<dbReference type="Gene3D" id="2.30.110.10">
    <property type="entry name" value="Electron Transport, Fmn-binding Protein, Chain A"/>
    <property type="match status" value="1"/>
</dbReference>
<dbReference type="InterPro" id="IPR052019">
    <property type="entry name" value="F420H2_bilvrd_red/Heme_oxyg"/>
</dbReference>